<gene>
    <name evidence="1" type="ORF">H9716_09130</name>
</gene>
<comment type="caution">
    <text evidence="1">The sequence shown here is derived from an EMBL/GenBank/DDBJ whole genome shotgun (WGS) entry which is preliminary data.</text>
</comment>
<organism evidence="1 2">
    <name type="scientific">Candidatus Enterocloster faecavium</name>
    <dbReference type="NCBI Taxonomy" id="2838560"/>
    <lineage>
        <taxon>Bacteria</taxon>
        <taxon>Bacillati</taxon>
        <taxon>Bacillota</taxon>
        <taxon>Clostridia</taxon>
        <taxon>Lachnospirales</taxon>
        <taxon>Lachnospiraceae</taxon>
        <taxon>Enterocloster</taxon>
    </lineage>
</organism>
<dbReference type="Proteomes" id="UP000886804">
    <property type="component" value="Unassembled WGS sequence"/>
</dbReference>
<proteinExistence type="predicted"/>
<dbReference type="EMBL" id="DWYS01000110">
    <property type="protein sequence ID" value="HJB08009.1"/>
    <property type="molecule type" value="Genomic_DNA"/>
</dbReference>
<name>A0A9D2L8M1_9FIRM</name>
<reference evidence="1" key="2">
    <citation type="submission" date="2021-04" db="EMBL/GenBank/DDBJ databases">
        <authorList>
            <person name="Gilroy R."/>
        </authorList>
    </citation>
    <scope>NUCLEOTIDE SEQUENCE</scope>
    <source>
        <strain evidence="1">CHK188-4685</strain>
    </source>
</reference>
<evidence type="ECO:0000313" key="2">
    <source>
        <dbReference type="Proteomes" id="UP000886804"/>
    </source>
</evidence>
<protein>
    <submittedName>
        <fullName evidence="1">Uncharacterized protein</fullName>
    </submittedName>
</protein>
<dbReference type="AlphaFoldDB" id="A0A9D2L8M1"/>
<sequence length="93" mass="10623">MMYTVKDNGNGTVTIDKKIYNELCKAACKRNTTEFVPMTPKLRESVNCTIDSRIDELDKCEQTPWVAINRMANQMVKQLINSLPNGYPLPIEK</sequence>
<evidence type="ECO:0000313" key="1">
    <source>
        <dbReference type="EMBL" id="HJB08009.1"/>
    </source>
</evidence>
<accession>A0A9D2L8M1</accession>
<reference evidence="1" key="1">
    <citation type="journal article" date="2021" name="PeerJ">
        <title>Extensive microbial diversity within the chicken gut microbiome revealed by metagenomics and culture.</title>
        <authorList>
            <person name="Gilroy R."/>
            <person name="Ravi A."/>
            <person name="Getino M."/>
            <person name="Pursley I."/>
            <person name="Horton D.L."/>
            <person name="Alikhan N.F."/>
            <person name="Baker D."/>
            <person name="Gharbi K."/>
            <person name="Hall N."/>
            <person name="Watson M."/>
            <person name="Adriaenssens E.M."/>
            <person name="Foster-Nyarko E."/>
            <person name="Jarju S."/>
            <person name="Secka A."/>
            <person name="Antonio M."/>
            <person name="Oren A."/>
            <person name="Chaudhuri R.R."/>
            <person name="La Ragione R."/>
            <person name="Hildebrand F."/>
            <person name="Pallen M.J."/>
        </authorList>
    </citation>
    <scope>NUCLEOTIDE SEQUENCE</scope>
    <source>
        <strain evidence="1">CHK188-4685</strain>
    </source>
</reference>